<feature type="non-terminal residue" evidence="1">
    <location>
        <position position="1"/>
    </location>
</feature>
<sequence>STKVIQLKNANGCAAGLPQTQSQRRTFNLKLPALVQIHSSCVFKFFDPNDLREGELHQPTD</sequence>
<dbReference type="AlphaFoldDB" id="A0A7D9LVB6"/>
<comment type="caution">
    <text evidence="1">The sequence shown here is derived from an EMBL/GenBank/DDBJ whole genome shotgun (WGS) entry which is preliminary data.</text>
</comment>
<dbReference type="EMBL" id="CACRXK020027343">
    <property type="protein sequence ID" value="CAB4040846.1"/>
    <property type="molecule type" value="Genomic_DNA"/>
</dbReference>
<organism evidence="1 2">
    <name type="scientific">Paramuricea clavata</name>
    <name type="common">Red gorgonian</name>
    <name type="synonym">Violescent sea-whip</name>
    <dbReference type="NCBI Taxonomy" id="317549"/>
    <lineage>
        <taxon>Eukaryota</taxon>
        <taxon>Metazoa</taxon>
        <taxon>Cnidaria</taxon>
        <taxon>Anthozoa</taxon>
        <taxon>Octocorallia</taxon>
        <taxon>Malacalcyonacea</taxon>
        <taxon>Plexauridae</taxon>
        <taxon>Paramuricea</taxon>
    </lineage>
</organism>
<gene>
    <name evidence="1" type="ORF">PACLA_8A067038</name>
</gene>
<accession>A0A7D9LVB6</accession>
<reference evidence="1" key="1">
    <citation type="submission" date="2020-04" db="EMBL/GenBank/DDBJ databases">
        <authorList>
            <person name="Alioto T."/>
            <person name="Alioto T."/>
            <person name="Gomez Garrido J."/>
        </authorList>
    </citation>
    <scope>NUCLEOTIDE SEQUENCE</scope>
    <source>
        <strain evidence="1">A484AB</strain>
    </source>
</reference>
<feature type="non-terminal residue" evidence="1">
    <location>
        <position position="61"/>
    </location>
</feature>
<evidence type="ECO:0000313" key="1">
    <source>
        <dbReference type="EMBL" id="CAB4040846.1"/>
    </source>
</evidence>
<dbReference type="Proteomes" id="UP001152795">
    <property type="component" value="Unassembled WGS sequence"/>
</dbReference>
<evidence type="ECO:0000313" key="2">
    <source>
        <dbReference type="Proteomes" id="UP001152795"/>
    </source>
</evidence>
<keyword evidence="2" id="KW-1185">Reference proteome</keyword>
<protein>
    <submittedName>
        <fullName evidence="1">Uncharacterized protein</fullName>
    </submittedName>
</protein>
<name>A0A7D9LVB6_PARCT</name>
<proteinExistence type="predicted"/>